<dbReference type="PANTHER" id="PTHR48047">
    <property type="entry name" value="GLYCOSYLTRANSFERASE"/>
    <property type="match status" value="1"/>
</dbReference>
<proteinExistence type="inferred from homology"/>
<evidence type="ECO:0000256" key="1">
    <source>
        <dbReference type="ARBA" id="ARBA00009995"/>
    </source>
</evidence>
<dbReference type="CDD" id="cd03784">
    <property type="entry name" value="GT1_Gtf-like"/>
    <property type="match status" value="1"/>
</dbReference>
<evidence type="ECO:0000256" key="4">
    <source>
        <dbReference type="RuleBase" id="RU003718"/>
    </source>
</evidence>
<evidence type="ECO:0000256" key="5">
    <source>
        <dbReference type="RuleBase" id="RU362057"/>
    </source>
</evidence>
<evidence type="ECO:0000313" key="6">
    <source>
        <dbReference type="EMBL" id="KAJ7951236.1"/>
    </source>
</evidence>
<reference evidence="6" key="1">
    <citation type="journal article" date="2023" name="Science">
        <title>Elucidation of the pathway for biosynthesis of saponin adjuvants from the soapbark tree.</title>
        <authorList>
            <person name="Reed J."/>
            <person name="Orme A."/>
            <person name="El-Demerdash A."/>
            <person name="Owen C."/>
            <person name="Martin L.B.B."/>
            <person name="Misra R.C."/>
            <person name="Kikuchi S."/>
            <person name="Rejzek M."/>
            <person name="Martin A.C."/>
            <person name="Harkess A."/>
            <person name="Leebens-Mack J."/>
            <person name="Louveau T."/>
            <person name="Stephenson M.J."/>
            <person name="Osbourn A."/>
        </authorList>
    </citation>
    <scope>NUCLEOTIDE SEQUENCE</scope>
    <source>
        <strain evidence="6">S10</strain>
    </source>
</reference>
<dbReference type="KEGG" id="qsa:O6P43_027315"/>
<keyword evidence="2 4" id="KW-0328">Glycosyltransferase</keyword>
<sequence length="504" mass="56384">MVSGDDDVSRRPLKVYFIAHPSPGHIAPLTKIAHLFAALGEHVTILTTPANVHFHEKSIDKGKASGYHVNIHTVKFPSKEVGLPDGIENFSYASDVETAAKIWAGFAMLQTEMEQYMELNPPDCIVADMFTSWTSDFAIKLGITRIVFNVYCIFTRCLEEAIRSPDSPHLNKEISDNEPFVIPGLPDPITITRAQLPDGTFSPMKELARTAELKSFGMVINGFSELETDYIEHYKKIMGHKRIWHVGPLQLIHRNDEDKIQRSHKTAVLSDNDNELVSWLNSKKPDSVIYICFGSATRFSNHQLYEIACGLEASGHPFLWGLLWVPEDEDNDDVGNKWLPAFEERIKKENKGMILRGWAPQMLILNHPAIGGFMTHCGWNAAVEALSSGVPIITFPVFSDQFYNERLISQVHKCGVGVGTEAWSYAFDAGKNPVGREKIMTAVKKILDGGEEAEGMRKRARELKEIAKRSVEEGGSSYNNLTAMIQDLKEFRANNGKAAQDHES</sequence>
<organism evidence="6 7">
    <name type="scientific">Quillaja saponaria</name>
    <name type="common">Soap bark tree</name>
    <dbReference type="NCBI Taxonomy" id="32244"/>
    <lineage>
        <taxon>Eukaryota</taxon>
        <taxon>Viridiplantae</taxon>
        <taxon>Streptophyta</taxon>
        <taxon>Embryophyta</taxon>
        <taxon>Tracheophyta</taxon>
        <taxon>Spermatophyta</taxon>
        <taxon>Magnoliopsida</taxon>
        <taxon>eudicotyledons</taxon>
        <taxon>Gunneridae</taxon>
        <taxon>Pentapetalae</taxon>
        <taxon>rosids</taxon>
        <taxon>fabids</taxon>
        <taxon>Fabales</taxon>
        <taxon>Quillajaceae</taxon>
        <taxon>Quillaja</taxon>
    </lineage>
</organism>
<dbReference type="InterPro" id="IPR002213">
    <property type="entry name" value="UDP_glucos_trans"/>
</dbReference>
<evidence type="ECO:0000256" key="2">
    <source>
        <dbReference type="ARBA" id="ARBA00022676"/>
    </source>
</evidence>
<name>A0AAD7PD66_QUISA</name>
<evidence type="ECO:0000313" key="7">
    <source>
        <dbReference type="Proteomes" id="UP001163823"/>
    </source>
</evidence>
<keyword evidence="3 4" id="KW-0808">Transferase</keyword>
<dbReference type="AlphaFoldDB" id="A0AAD7PD66"/>
<dbReference type="Pfam" id="PF00201">
    <property type="entry name" value="UDPGT"/>
    <property type="match status" value="1"/>
</dbReference>
<dbReference type="Proteomes" id="UP001163823">
    <property type="component" value="Chromosome 11"/>
</dbReference>
<gene>
    <name evidence="6" type="ORF">O6P43_027315</name>
</gene>
<accession>A0AAD7PD66</accession>
<dbReference type="InterPro" id="IPR035595">
    <property type="entry name" value="UDP_glycos_trans_CS"/>
</dbReference>
<dbReference type="SUPFAM" id="SSF53756">
    <property type="entry name" value="UDP-Glycosyltransferase/glycogen phosphorylase"/>
    <property type="match status" value="1"/>
</dbReference>
<keyword evidence="7" id="KW-1185">Reference proteome</keyword>
<dbReference type="PROSITE" id="PS00375">
    <property type="entry name" value="UDPGT"/>
    <property type="match status" value="1"/>
</dbReference>
<protein>
    <recommendedName>
        <fullName evidence="5">Glycosyltransferase</fullName>
        <ecNumber evidence="5">2.4.1.-</ecNumber>
    </recommendedName>
</protein>
<evidence type="ECO:0000256" key="3">
    <source>
        <dbReference type="ARBA" id="ARBA00022679"/>
    </source>
</evidence>
<comment type="similarity">
    <text evidence="1 4">Belongs to the UDP-glycosyltransferase family.</text>
</comment>
<comment type="caution">
    <text evidence="6">The sequence shown here is derived from an EMBL/GenBank/DDBJ whole genome shotgun (WGS) entry which is preliminary data.</text>
</comment>
<dbReference type="EC" id="2.4.1.-" evidence="5"/>
<dbReference type="GO" id="GO:0035251">
    <property type="term" value="F:UDP-glucosyltransferase activity"/>
    <property type="evidence" value="ECO:0007669"/>
    <property type="project" value="TreeGrafter"/>
</dbReference>
<dbReference type="Gene3D" id="3.40.50.2000">
    <property type="entry name" value="Glycogen Phosphorylase B"/>
    <property type="match status" value="2"/>
</dbReference>
<dbReference type="FunFam" id="3.40.50.2000:FF:000063">
    <property type="entry name" value="Glycosyltransferase"/>
    <property type="match status" value="1"/>
</dbReference>
<dbReference type="PANTHER" id="PTHR48047:SF182">
    <property type="entry name" value="GLYCOSYLTRANSFERASE"/>
    <property type="match status" value="1"/>
</dbReference>
<dbReference type="EMBL" id="JARAOO010000011">
    <property type="protein sequence ID" value="KAJ7951236.1"/>
    <property type="molecule type" value="Genomic_DNA"/>
</dbReference>